<organism evidence="1 2">
    <name type="scientific">Chroococcidiopsis cubana SAG 39.79</name>
    <dbReference type="NCBI Taxonomy" id="388085"/>
    <lineage>
        <taxon>Bacteria</taxon>
        <taxon>Bacillati</taxon>
        <taxon>Cyanobacteriota</taxon>
        <taxon>Cyanophyceae</taxon>
        <taxon>Chroococcidiopsidales</taxon>
        <taxon>Chroococcidiopsidaceae</taxon>
        <taxon>Chroococcidiopsis</taxon>
    </lineage>
</organism>
<dbReference type="AlphaFoldDB" id="A0AB37UMF2"/>
<comment type="caution">
    <text evidence="1">The sequence shown here is derived from an EMBL/GenBank/DDBJ whole genome shotgun (WGS) entry which is preliminary data.</text>
</comment>
<evidence type="ECO:0000313" key="2">
    <source>
        <dbReference type="Proteomes" id="UP000282574"/>
    </source>
</evidence>
<keyword evidence="2" id="KW-1185">Reference proteome</keyword>
<protein>
    <recommendedName>
        <fullName evidence="3">Pili assembly chaperone N-terminal domain-containing protein</fullName>
    </recommendedName>
</protein>
<evidence type="ECO:0008006" key="3">
    <source>
        <dbReference type="Google" id="ProtNLM"/>
    </source>
</evidence>
<accession>A0AB37UMF2</accession>
<evidence type="ECO:0000313" key="1">
    <source>
        <dbReference type="EMBL" id="RUT12589.1"/>
    </source>
</evidence>
<proteinExistence type="predicted"/>
<reference evidence="1 2" key="1">
    <citation type="journal article" date="2019" name="Genome Biol. Evol.">
        <title>Day and night: Metabolic profiles and evolutionary relationships of six axenic non-marine cyanobacteria.</title>
        <authorList>
            <person name="Will S.E."/>
            <person name="Henke P."/>
            <person name="Boedeker C."/>
            <person name="Huang S."/>
            <person name="Brinkmann H."/>
            <person name="Rohde M."/>
            <person name="Jarek M."/>
            <person name="Friedl T."/>
            <person name="Seufert S."/>
            <person name="Schumacher M."/>
            <person name="Overmann J."/>
            <person name="Neumann-Schaal M."/>
            <person name="Petersen J."/>
        </authorList>
    </citation>
    <scope>NUCLEOTIDE SEQUENCE [LARGE SCALE GENOMIC DNA]</scope>
    <source>
        <strain evidence="1 2">SAG 39.79</strain>
    </source>
</reference>
<dbReference type="EMBL" id="RSCK01000013">
    <property type="protein sequence ID" value="RUT12589.1"/>
    <property type="molecule type" value="Genomic_DNA"/>
</dbReference>
<sequence length="156" mass="17420">MQGREVMLGQAWKKLLWLTIVSLCISIAVPIFAQNSPVSAYQSNYWQPVSRVNPGGPVNVMLVNRTKSPLKYNFLDDRDEKDLPVGDSVQEKISFLPIDVAIYDPAPQTPTSKTGGLKYKTTVDKQNNDVTVQVLSREDSRMSVVRIAKSGSIYIF</sequence>
<gene>
    <name evidence="1" type="ORF">DSM107010_21810</name>
</gene>
<name>A0AB37UMF2_9CYAN</name>
<dbReference type="Proteomes" id="UP000282574">
    <property type="component" value="Unassembled WGS sequence"/>
</dbReference>